<reference evidence="14 16" key="1">
    <citation type="journal article" date="2018" name="MBio">
        <title>Comparative Genomics Reveals the Core Gene Toolbox for the Fungus-Insect Symbiosis.</title>
        <authorList>
            <person name="Wang Y."/>
            <person name="Stata M."/>
            <person name="Wang W."/>
            <person name="Stajich J.E."/>
            <person name="White M.M."/>
            <person name="Moncalvo J.M."/>
        </authorList>
    </citation>
    <scope>NUCLEOTIDE SEQUENCE [LARGE SCALE GENOMIC DNA]</scope>
    <source>
        <strain evidence="14 16">SC-DP-2</strain>
    </source>
</reference>
<dbReference type="PRINTS" id="PR00169">
    <property type="entry name" value="KCHANNEL"/>
</dbReference>
<evidence type="ECO:0000313" key="15">
    <source>
        <dbReference type="EMBL" id="PVV03616.1"/>
    </source>
</evidence>
<dbReference type="GO" id="GO:0008076">
    <property type="term" value="C:voltage-gated potassium channel complex"/>
    <property type="evidence" value="ECO:0007669"/>
    <property type="project" value="InterPro"/>
</dbReference>
<feature type="transmembrane region" description="Helical" evidence="12">
    <location>
        <begin position="52"/>
        <end position="73"/>
    </location>
</feature>
<dbReference type="EMBL" id="MBFS01000211">
    <property type="protein sequence ID" value="PVV03616.1"/>
    <property type="molecule type" value="Genomic_DNA"/>
</dbReference>
<evidence type="ECO:0000256" key="8">
    <source>
        <dbReference type="ARBA" id="ARBA00023065"/>
    </source>
</evidence>
<dbReference type="GO" id="GO:0001508">
    <property type="term" value="P:action potential"/>
    <property type="evidence" value="ECO:0007669"/>
    <property type="project" value="TreeGrafter"/>
</dbReference>
<feature type="domain" description="Ion transport" evidence="13">
    <location>
        <begin position="12"/>
        <end position="155"/>
    </location>
</feature>
<dbReference type="Pfam" id="PF00520">
    <property type="entry name" value="Ion_trans"/>
    <property type="match status" value="1"/>
</dbReference>
<dbReference type="Gene3D" id="1.10.287.70">
    <property type="match status" value="1"/>
</dbReference>
<dbReference type="SUPFAM" id="SSF81324">
    <property type="entry name" value="Voltage-gated potassium channels"/>
    <property type="match status" value="1"/>
</dbReference>
<dbReference type="OrthoDB" id="415460at2759"/>
<evidence type="ECO:0000313" key="14">
    <source>
        <dbReference type="EMBL" id="PVV03615.1"/>
    </source>
</evidence>
<dbReference type="InterPro" id="IPR028325">
    <property type="entry name" value="VG_K_chnl"/>
</dbReference>
<keyword evidence="4 12" id="KW-0812">Transmembrane</keyword>
<evidence type="ECO:0000256" key="2">
    <source>
        <dbReference type="ARBA" id="ARBA00022448"/>
    </source>
</evidence>
<keyword evidence="3" id="KW-0633">Potassium transport</keyword>
<keyword evidence="2" id="KW-0813">Transport</keyword>
<feature type="coiled-coil region" evidence="11">
    <location>
        <begin position="216"/>
        <end position="243"/>
    </location>
</feature>
<keyword evidence="6" id="KW-0630">Potassium</keyword>
<evidence type="ECO:0000256" key="11">
    <source>
        <dbReference type="SAM" id="Coils"/>
    </source>
</evidence>
<evidence type="ECO:0000256" key="12">
    <source>
        <dbReference type="SAM" id="Phobius"/>
    </source>
</evidence>
<evidence type="ECO:0000256" key="4">
    <source>
        <dbReference type="ARBA" id="ARBA00022692"/>
    </source>
</evidence>
<accession>A0A2T9ZG97</accession>
<comment type="subcellular location">
    <subcellularLocation>
        <location evidence="1">Membrane</location>
        <topology evidence="1">Multi-pass membrane protein</topology>
    </subcellularLocation>
</comment>
<evidence type="ECO:0000313" key="16">
    <source>
        <dbReference type="Proteomes" id="UP000245609"/>
    </source>
</evidence>
<dbReference type="GO" id="GO:0005249">
    <property type="term" value="F:voltage-gated potassium channel activity"/>
    <property type="evidence" value="ECO:0007669"/>
    <property type="project" value="InterPro"/>
</dbReference>
<feature type="transmembrane region" description="Helical" evidence="12">
    <location>
        <begin position="129"/>
        <end position="153"/>
    </location>
</feature>
<protein>
    <recommendedName>
        <fullName evidence="13">Ion transport domain-containing protein</fullName>
    </recommendedName>
</protein>
<dbReference type="PANTHER" id="PTHR11537:SF254">
    <property type="entry name" value="POTASSIUM VOLTAGE-GATED CHANNEL PROTEIN SHAB"/>
    <property type="match status" value="1"/>
</dbReference>
<name>A0A2T9ZG97_9FUNG</name>
<dbReference type="EMBL" id="MBFS01000211">
    <property type="protein sequence ID" value="PVV03615.1"/>
    <property type="molecule type" value="Genomic_DNA"/>
</dbReference>
<dbReference type="InterPro" id="IPR005821">
    <property type="entry name" value="Ion_trans_dom"/>
</dbReference>
<sequence>MVFISLDYMTVVPLQYIRLLRVFRVFELFRYGQVSTPVKIVILAIERSLNQITAAVISVFVLMVMSSSVMFIVENSVYNRDQMVWYRMVDGVLTVSPFQSVPGTFYWAIVTLTTTGYGDQYPVTSMGQGVAIVTMLFGVAVIAIPTSIIGANLTHEWNTKEKMEHNGNDEKYQQINTIYNSNTASGSSNTLIPVSGENGAGIFKSRSNSVSNPSLMKNTSTSIDELKEMILNLDAQIKMLTKMKEPSVNSK</sequence>
<evidence type="ECO:0000256" key="3">
    <source>
        <dbReference type="ARBA" id="ARBA00022538"/>
    </source>
</evidence>
<dbReference type="PANTHER" id="PTHR11537">
    <property type="entry name" value="VOLTAGE-GATED POTASSIUM CHANNEL"/>
    <property type="match status" value="1"/>
</dbReference>
<evidence type="ECO:0000256" key="1">
    <source>
        <dbReference type="ARBA" id="ARBA00004141"/>
    </source>
</evidence>
<feature type="transmembrane region" description="Helical" evidence="12">
    <location>
        <begin position="85"/>
        <end position="109"/>
    </location>
</feature>
<keyword evidence="9 12" id="KW-0472">Membrane</keyword>
<dbReference type="STRING" id="133381.A0A2T9ZG97"/>
<evidence type="ECO:0000256" key="6">
    <source>
        <dbReference type="ARBA" id="ARBA00022958"/>
    </source>
</evidence>
<evidence type="ECO:0000256" key="10">
    <source>
        <dbReference type="ARBA" id="ARBA00023303"/>
    </source>
</evidence>
<gene>
    <name evidence="15" type="ORF">BB560_001896</name>
    <name evidence="14" type="ORF">BB560_001899</name>
</gene>
<proteinExistence type="predicted"/>
<evidence type="ECO:0000256" key="9">
    <source>
        <dbReference type="ARBA" id="ARBA00023136"/>
    </source>
</evidence>
<keyword evidence="8" id="KW-0406">Ion transport</keyword>
<evidence type="ECO:0000259" key="13">
    <source>
        <dbReference type="Pfam" id="PF00520"/>
    </source>
</evidence>
<keyword evidence="5" id="KW-0631">Potassium channel</keyword>
<dbReference type="AlphaFoldDB" id="A0A2T9ZG97"/>
<evidence type="ECO:0000256" key="7">
    <source>
        <dbReference type="ARBA" id="ARBA00022989"/>
    </source>
</evidence>
<comment type="caution">
    <text evidence="14">The sequence shown here is derived from an EMBL/GenBank/DDBJ whole genome shotgun (WGS) entry which is preliminary data.</text>
</comment>
<keyword evidence="7 12" id="KW-1133">Transmembrane helix</keyword>
<keyword evidence="11" id="KW-0175">Coiled coil</keyword>
<keyword evidence="16" id="KW-1185">Reference proteome</keyword>
<dbReference type="Proteomes" id="UP000245609">
    <property type="component" value="Unassembled WGS sequence"/>
</dbReference>
<organism evidence="14 16">
    <name type="scientific">Smittium megazygosporum</name>
    <dbReference type="NCBI Taxonomy" id="133381"/>
    <lineage>
        <taxon>Eukaryota</taxon>
        <taxon>Fungi</taxon>
        <taxon>Fungi incertae sedis</taxon>
        <taxon>Zoopagomycota</taxon>
        <taxon>Kickxellomycotina</taxon>
        <taxon>Harpellomycetes</taxon>
        <taxon>Harpellales</taxon>
        <taxon>Legeriomycetaceae</taxon>
        <taxon>Smittium</taxon>
    </lineage>
</organism>
<keyword evidence="10" id="KW-0407">Ion channel</keyword>
<evidence type="ECO:0000256" key="5">
    <source>
        <dbReference type="ARBA" id="ARBA00022826"/>
    </source>
</evidence>